<feature type="compositionally biased region" description="Polar residues" evidence="1">
    <location>
        <begin position="83"/>
        <end position="96"/>
    </location>
</feature>
<keyword evidence="4" id="KW-1185">Reference proteome</keyword>
<feature type="compositionally biased region" description="Basic and acidic residues" evidence="1">
    <location>
        <begin position="28"/>
        <end position="37"/>
    </location>
</feature>
<sequence length="449" mass="50409">MYATEADVTRWLSSITDLKDQPLPPFAADRDETSEPRQRKRQKLDRHRHKIPSPPTSEPVPKAAMSSSSRKRTRTDDHDPYDASSSAHSNGPNNEITPRPGRFQQLEWVPFSADRGTNSPSRSSASNQSPSASNQSRHGTVSNKSSPSKQFRNAEMKETGFYVGSFLRQPHPESLRALRIELRDIGLGNGILPASLESEVCLGILFLAGAANRFVVAKPRFRDPMIRLRQRLVDRAVECQNDREGEASWNADVHAPVLEQVFRSDRFGSQGMVNFRCCPSAQILPAYKPRDAPSKMVDFCLFIRPECGSPEEQAIEAICHTRSGQSINHTDLGNFCKHPIALSIETKRPGEQGDNATLQMGTWHSAQWRSLRRRRAIEFLPGLIVQGHVWQFVASILDESGKSLLLETAPLGRTDTEIGVYSLVVALLRLSRWIMEEYWPAFVEDMLVI</sequence>
<feature type="region of interest" description="Disordered" evidence="1">
    <location>
        <begin position="112"/>
        <end position="151"/>
    </location>
</feature>
<evidence type="ECO:0000313" key="3">
    <source>
        <dbReference type="EMBL" id="RTE68971.1"/>
    </source>
</evidence>
<feature type="domain" description="PD-(D/E)XK nuclease-like" evidence="2">
    <location>
        <begin position="223"/>
        <end position="439"/>
    </location>
</feature>
<evidence type="ECO:0000259" key="2">
    <source>
        <dbReference type="Pfam" id="PF20516"/>
    </source>
</evidence>
<feature type="compositionally biased region" description="Low complexity" evidence="1">
    <location>
        <begin position="119"/>
        <end position="137"/>
    </location>
</feature>
<dbReference type="Pfam" id="PF20516">
    <property type="entry name" value="PDDEXK_12"/>
    <property type="match status" value="1"/>
</dbReference>
<feature type="region of interest" description="Disordered" evidence="1">
    <location>
        <begin position="1"/>
        <end position="100"/>
    </location>
</feature>
<feature type="compositionally biased region" description="Basic residues" evidence="1">
    <location>
        <begin position="38"/>
        <end position="51"/>
    </location>
</feature>
<protein>
    <recommendedName>
        <fullName evidence="2">PD-(D/E)XK nuclease-like domain-containing protein</fullName>
    </recommendedName>
</protein>
<name>A0A430KZS6_9HYPO</name>
<accession>A0A430KZS6</accession>
<proteinExistence type="predicted"/>
<dbReference type="AlphaFoldDB" id="A0A430KZS6"/>
<dbReference type="InterPro" id="IPR046797">
    <property type="entry name" value="PDDEXK_12"/>
</dbReference>
<dbReference type="EMBL" id="MIKF01000667">
    <property type="protein sequence ID" value="RTE68971.1"/>
    <property type="molecule type" value="Genomic_DNA"/>
</dbReference>
<comment type="caution">
    <text evidence="3">The sequence shown here is derived from an EMBL/GenBank/DDBJ whole genome shotgun (WGS) entry which is preliminary data.</text>
</comment>
<gene>
    <name evidence="3" type="ORF">BHE90_016653</name>
</gene>
<dbReference type="Proteomes" id="UP000287124">
    <property type="component" value="Unassembled WGS sequence"/>
</dbReference>
<evidence type="ECO:0000313" key="4">
    <source>
        <dbReference type="Proteomes" id="UP000287124"/>
    </source>
</evidence>
<evidence type="ECO:0000256" key="1">
    <source>
        <dbReference type="SAM" id="MobiDB-lite"/>
    </source>
</evidence>
<reference evidence="3 4" key="1">
    <citation type="submission" date="2017-06" db="EMBL/GenBank/DDBJ databases">
        <title>Comparative genomic analysis of Ambrosia Fusariam Clade fungi.</title>
        <authorList>
            <person name="Stajich J.E."/>
            <person name="Carrillo J."/>
            <person name="Kijimoto T."/>
            <person name="Eskalen A."/>
            <person name="O'Donnell K."/>
            <person name="Kasson M."/>
        </authorList>
    </citation>
    <scope>NUCLEOTIDE SEQUENCE [LARGE SCALE GENOMIC DNA]</scope>
    <source>
        <strain evidence="3 4">UCR1854</strain>
    </source>
</reference>
<organism evidence="3 4">
    <name type="scientific">Fusarium euwallaceae</name>
    <dbReference type="NCBI Taxonomy" id="1147111"/>
    <lineage>
        <taxon>Eukaryota</taxon>
        <taxon>Fungi</taxon>
        <taxon>Dikarya</taxon>
        <taxon>Ascomycota</taxon>
        <taxon>Pezizomycotina</taxon>
        <taxon>Sordariomycetes</taxon>
        <taxon>Hypocreomycetidae</taxon>
        <taxon>Hypocreales</taxon>
        <taxon>Nectriaceae</taxon>
        <taxon>Fusarium</taxon>
        <taxon>Fusarium solani species complex</taxon>
    </lineage>
</organism>
<feature type="compositionally biased region" description="Polar residues" evidence="1">
    <location>
        <begin position="138"/>
        <end position="151"/>
    </location>
</feature>